<dbReference type="PROSITE" id="PS50878">
    <property type="entry name" value="RT_POL"/>
    <property type="match status" value="1"/>
</dbReference>
<protein>
    <submittedName>
        <fullName evidence="2">Leucine rich repeat containing protein</fullName>
    </submittedName>
</protein>
<evidence type="ECO:0000259" key="1">
    <source>
        <dbReference type="PROSITE" id="PS50878"/>
    </source>
</evidence>
<feature type="domain" description="Reverse transcriptase" evidence="1">
    <location>
        <begin position="1"/>
        <end position="134"/>
    </location>
</feature>
<dbReference type="InterPro" id="IPR043128">
    <property type="entry name" value="Rev_trsase/Diguanyl_cyclase"/>
</dbReference>
<accession>X6LRK7</accession>
<dbReference type="EMBL" id="ASPP01029275">
    <property type="protein sequence ID" value="ETO04508.1"/>
    <property type="molecule type" value="Genomic_DNA"/>
</dbReference>
<name>X6LRK7_RETFI</name>
<gene>
    <name evidence="2" type="ORF">RFI_32890</name>
</gene>
<proteinExistence type="predicted"/>
<organism evidence="2 3">
    <name type="scientific">Reticulomyxa filosa</name>
    <dbReference type="NCBI Taxonomy" id="46433"/>
    <lineage>
        <taxon>Eukaryota</taxon>
        <taxon>Sar</taxon>
        <taxon>Rhizaria</taxon>
        <taxon>Retaria</taxon>
        <taxon>Foraminifera</taxon>
        <taxon>Monothalamids</taxon>
        <taxon>Reticulomyxidae</taxon>
        <taxon>Reticulomyxa</taxon>
    </lineage>
</organism>
<keyword evidence="3" id="KW-1185">Reference proteome</keyword>
<dbReference type="SUPFAM" id="SSF56672">
    <property type="entry name" value="DNA/RNA polymerases"/>
    <property type="match status" value="1"/>
</dbReference>
<dbReference type="OrthoDB" id="6145657at2759"/>
<sequence length="290" mass="33530">MIVECNGFCGEDIAIRRGTGQGFSTSAPFFNMYINDIIQQINMIDTPLIVYGIPMSCLLFADDILLAGRNKSDINNKIRRVRHYCQQWGIKLNDSKCTLSVINKSKQTKMENMEIKNIVSQVKSIELSIIGGELTIDLQRRYYTQMIRPMIEYGARIMTLNKTLMNKLEILQHRVLTKITHTHFSAKRSATRLLLGIPPIEARYDFMLLSGYYTFIKEYTNMNEDRINGGDGNHEPMCLYSIDVLSTLTKYNLQQYWKPEELPTKIKMTWGITITFRYNASLFIYAIALQ</sequence>
<dbReference type="Pfam" id="PF00078">
    <property type="entry name" value="RVT_1"/>
    <property type="match status" value="1"/>
</dbReference>
<dbReference type="InterPro" id="IPR043502">
    <property type="entry name" value="DNA/RNA_pol_sf"/>
</dbReference>
<comment type="caution">
    <text evidence="2">The sequence shown here is derived from an EMBL/GenBank/DDBJ whole genome shotgun (WGS) entry which is preliminary data.</text>
</comment>
<dbReference type="Gene3D" id="3.30.70.270">
    <property type="match status" value="1"/>
</dbReference>
<dbReference type="Proteomes" id="UP000023152">
    <property type="component" value="Unassembled WGS sequence"/>
</dbReference>
<feature type="non-terminal residue" evidence="2">
    <location>
        <position position="290"/>
    </location>
</feature>
<evidence type="ECO:0000313" key="2">
    <source>
        <dbReference type="EMBL" id="ETO04508.1"/>
    </source>
</evidence>
<reference evidence="2 3" key="1">
    <citation type="journal article" date="2013" name="Curr. Biol.">
        <title>The Genome of the Foraminiferan Reticulomyxa filosa.</title>
        <authorList>
            <person name="Glockner G."/>
            <person name="Hulsmann N."/>
            <person name="Schleicher M."/>
            <person name="Noegel A.A."/>
            <person name="Eichinger L."/>
            <person name="Gallinger C."/>
            <person name="Pawlowski J."/>
            <person name="Sierra R."/>
            <person name="Euteneuer U."/>
            <person name="Pillet L."/>
            <person name="Moustafa A."/>
            <person name="Platzer M."/>
            <person name="Groth M."/>
            <person name="Szafranski K."/>
            <person name="Schliwa M."/>
        </authorList>
    </citation>
    <scope>NUCLEOTIDE SEQUENCE [LARGE SCALE GENOMIC DNA]</scope>
</reference>
<dbReference type="AlphaFoldDB" id="X6LRK7"/>
<dbReference type="InterPro" id="IPR000477">
    <property type="entry name" value="RT_dom"/>
</dbReference>
<evidence type="ECO:0000313" key="3">
    <source>
        <dbReference type="Proteomes" id="UP000023152"/>
    </source>
</evidence>